<keyword evidence="2" id="KW-1185">Reference proteome</keyword>
<sequence>MKAALSFVWQQKKQKCLWRDRAGDLTATRFGGEKNSLRSNSFSLFSKPSWCQVPACALMALKFGSVYWHFPPLRFRKCVSGRTFCVFGKYLLRRTFDFDEGEI</sequence>
<proteinExistence type="predicted"/>
<dbReference type="EMBL" id="JACBJI010000003">
    <property type="protein sequence ID" value="NYA70875.1"/>
    <property type="molecule type" value="Genomic_DNA"/>
</dbReference>
<evidence type="ECO:0000313" key="1">
    <source>
        <dbReference type="EMBL" id="NYA70875.1"/>
    </source>
</evidence>
<dbReference type="Proteomes" id="UP000535020">
    <property type="component" value="Unassembled WGS sequence"/>
</dbReference>
<comment type="caution">
    <text evidence="1">The sequence shown here is derived from an EMBL/GenBank/DDBJ whole genome shotgun (WGS) entry which is preliminary data.</text>
</comment>
<protein>
    <submittedName>
        <fullName evidence="1">Uncharacterized protein</fullName>
    </submittedName>
</protein>
<name>A0A7Y9C5C6_9FLAO</name>
<gene>
    <name evidence="1" type="ORF">HZF10_08095</name>
</gene>
<dbReference type="AlphaFoldDB" id="A0A7Y9C5C6"/>
<dbReference type="RefSeq" id="WP_176005691.1">
    <property type="nucleotide sequence ID" value="NZ_JABWMI010000010.1"/>
</dbReference>
<evidence type="ECO:0000313" key="2">
    <source>
        <dbReference type="Proteomes" id="UP000535020"/>
    </source>
</evidence>
<accession>A0A7Y9C5C6</accession>
<organism evidence="1 2">
    <name type="scientific">Flavobacterium agri</name>
    <dbReference type="NCBI Taxonomy" id="2743471"/>
    <lineage>
        <taxon>Bacteria</taxon>
        <taxon>Pseudomonadati</taxon>
        <taxon>Bacteroidota</taxon>
        <taxon>Flavobacteriia</taxon>
        <taxon>Flavobacteriales</taxon>
        <taxon>Flavobacteriaceae</taxon>
        <taxon>Flavobacterium</taxon>
    </lineage>
</organism>
<reference evidence="1 2" key="1">
    <citation type="submission" date="2020-07" db="EMBL/GenBank/DDBJ databases">
        <authorList>
            <person name="Sun Q."/>
        </authorList>
    </citation>
    <scope>NUCLEOTIDE SEQUENCE [LARGE SCALE GENOMIC DNA]</scope>
    <source>
        <strain evidence="1 2">MAH-1</strain>
    </source>
</reference>